<proteinExistence type="predicted"/>
<comment type="caution">
    <text evidence="1">The sequence shown here is derived from an EMBL/GenBank/DDBJ whole genome shotgun (WGS) entry which is preliminary data.</text>
</comment>
<dbReference type="Proteomes" id="UP000754883">
    <property type="component" value="Unassembled WGS sequence"/>
</dbReference>
<gene>
    <name evidence="1" type="ORF">CBYS24578_00014158</name>
</gene>
<dbReference type="AlphaFoldDB" id="A0A9N9Y4P9"/>
<keyword evidence="2" id="KW-1185">Reference proteome</keyword>
<evidence type="ECO:0000313" key="1">
    <source>
        <dbReference type="EMBL" id="CAG9988746.1"/>
    </source>
</evidence>
<evidence type="ECO:0000313" key="2">
    <source>
        <dbReference type="Proteomes" id="UP000754883"/>
    </source>
</evidence>
<dbReference type="EMBL" id="CABFNO020001454">
    <property type="protein sequence ID" value="CAG9988746.1"/>
    <property type="molecule type" value="Genomic_DNA"/>
</dbReference>
<protein>
    <submittedName>
        <fullName evidence="1">Uncharacterized protein</fullName>
    </submittedName>
</protein>
<name>A0A9N9Y4P9_9HYPO</name>
<sequence length="237" mass="25383">MSFDVLKKTSTMHGAHFPEPVLQPRLRNKEAFMLKLPAGSLPDSLDGVGSENVLDILVTLRSLALKCSSSQDRKNMWHSCRRSSCQGILGDADLLYAPRQTSKDLSKLLGRLEIPDAAFARCLAEVLLWCGLMPIDSAANLTVGDPFVCLAQGDRSAIVEGSRIDGVDSPGRANGFSQNSCAESLAAADFKDAAALGNRGPPIDHIDAMCGLRDIGIFWLIGTVFGVIGVGRDPICR</sequence>
<accession>A0A9N9Y4P9</accession>
<organism evidence="1 2">
    <name type="scientific">Clonostachys byssicola</name>
    <dbReference type="NCBI Taxonomy" id="160290"/>
    <lineage>
        <taxon>Eukaryota</taxon>
        <taxon>Fungi</taxon>
        <taxon>Dikarya</taxon>
        <taxon>Ascomycota</taxon>
        <taxon>Pezizomycotina</taxon>
        <taxon>Sordariomycetes</taxon>
        <taxon>Hypocreomycetidae</taxon>
        <taxon>Hypocreales</taxon>
        <taxon>Bionectriaceae</taxon>
        <taxon>Clonostachys</taxon>
    </lineage>
</organism>
<reference evidence="1" key="1">
    <citation type="submission" date="2021-10" db="EMBL/GenBank/DDBJ databases">
        <authorList>
            <person name="Piombo E."/>
        </authorList>
    </citation>
    <scope>NUCLEOTIDE SEQUENCE</scope>
</reference>
<dbReference type="OrthoDB" id="10605027at2759"/>